<reference evidence="2 3" key="1">
    <citation type="submission" date="2019-08" db="EMBL/GenBank/DDBJ databases">
        <title>The genome of the soybean aphid Biotype 1, its phylome, world population structure and adaptation to the North American continent.</title>
        <authorList>
            <person name="Giordano R."/>
            <person name="Donthu R.K."/>
            <person name="Hernandez A.G."/>
            <person name="Wright C.L."/>
            <person name="Zimin A.V."/>
        </authorList>
    </citation>
    <scope>NUCLEOTIDE SEQUENCE [LARGE SCALE GENOMIC DNA]</scope>
    <source>
        <tissue evidence="2">Whole aphids</tissue>
    </source>
</reference>
<keyword evidence="3" id="KW-1185">Reference proteome</keyword>
<feature type="transmembrane region" description="Helical" evidence="1">
    <location>
        <begin position="202"/>
        <end position="220"/>
    </location>
</feature>
<evidence type="ECO:0000313" key="2">
    <source>
        <dbReference type="EMBL" id="KAE9545013.1"/>
    </source>
</evidence>
<sequence length="240" mass="28443">MLHFKTSGVYNKKFLEVFKKIRKNNKRETKDGNFHSKPVFYKIQNFFYILSSNSITNNCKYLKFSPNVFINLKIHKMFVFISKVQKFNRYLNNLASYLDFLTDGLRSKSFFELNDLSSHSNLTNPLFLKLYRDIFIGWGINEIDKNIPTDYWTANSPTFVMLRKTGCLNCCYSPPPYLFVKPLLTGVAWKLIFLENESRMDYYHIIFVTLFTLFTMVYHYSLRTCGRRQEDGSIKKSNDT</sequence>
<dbReference type="Proteomes" id="UP000475862">
    <property type="component" value="Unassembled WGS sequence"/>
</dbReference>
<proteinExistence type="predicted"/>
<name>A0A6G0U7T6_APHGL</name>
<evidence type="ECO:0000256" key="1">
    <source>
        <dbReference type="SAM" id="Phobius"/>
    </source>
</evidence>
<keyword evidence="1" id="KW-0812">Transmembrane</keyword>
<gene>
    <name evidence="2" type="ORF">AGLY_000556</name>
</gene>
<protein>
    <submittedName>
        <fullName evidence="2">Uncharacterized protein</fullName>
    </submittedName>
</protein>
<organism evidence="2 3">
    <name type="scientific">Aphis glycines</name>
    <name type="common">Soybean aphid</name>
    <dbReference type="NCBI Taxonomy" id="307491"/>
    <lineage>
        <taxon>Eukaryota</taxon>
        <taxon>Metazoa</taxon>
        <taxon>Ecdysozoa</taxon>
        <taxon>Arthropoda</taxon>
        <taxon>Hexapoda</taxon>
        <taxon>Insecta</taxon>
        <taxon>Pterygota</taxon>
        <taxon>Neoptera</taxon>
        <taxon>Paraneoptera</taxon>
        <taxon>Hemiptera</taxon>
        <taxon>Sternorrhyncha</taxon>
        <taxon>Aphidomorpha</taxon>
        <taxon>Aphidoidea</taxon>
        <taxon>Aphididae</taxon>
        <taxon>Aphidini</taxon>
        <taxon>Aphis</taxon>
        <taxon>Aphis</taxon>
    </lineage>
</organism>
<dbReference type="EMBL" id="VYZN01000001">
    <property type="protein sequence ID" value="KAE9545013.1"/>
    <property type="molecule type" value="Genomic_DNA"/>
</dbReference>
<evidence type="ECO:0000313" key="3">
    <source>
        <dbReference type="Proteomes" id="UP000475862"/>
    </source>
</evidence>
<accession>A0A6G0U7T6</accession>
<keyword evidence="1" id="KW-1133">Transmembrane helix</keyword>
<keyword evidence="1" id="KW-0472">Membrane</keyword>
<dbReference type="AlphaFoldDB" id="A0A6G0U7T6"/>
<comment type="caution">
    <text evidence="2">The sequence shown here is derived from an EMBL/GenBank/DDBJ whole genome shotgun (WGS) entry which is preliminary data.</text>
</comment>